<accession>A0A4Y7SW34</accession>
<comment type="caution">
    <text evidence="2">The sequence shown here is derived from an EMBL/GenBank/DDBJ whole genome shotgun (WGS) entry which is preliminary data.</text>
</comment>
<dbReference type="InterPro" id="IPR041078">
    <property type="entry name" value="Plavaka"/>
</dbReference>
<sequence>MLARPSGVTQHAGTCKFNPANQHRPATPPPVPPPTFHTPPPHPFPQSTPSPQRGPVEVPPTPSQNSPRRNVWTTRGRPGILVRDHPILSGTYFQQSCGFNLPIISTGDPVDIEGYPLPAGTPPTPEEPDDNPLWPFANPEHMMLADFLYSKVQMSQGDVSFLMRLWDALQRRFLTEQFGDDFNLDSDESSAPFTGHLNLLSTIDSIPHGDIPWQGFTVQYDGELPENPPAWMTAKYEVWFRDPLEVMEAQLRNPEFANHIDYAAKEVKGAEDGKRQYVDLMSGDWAWERSTQLGKDKELHGAMFVPVVLGSDKTTVSVATGQTEYYPIYASAGNVPNHLRRAHKGAVTLIGFLAIPKTGKDEEDSLEFRRFRRQLYHSSIARILMLLKPWMTKARVTKCGDGHWRRVVYEIGPYIADYPEQCLLACVVQGWCARCIAEAKNLDGSPDTVIGRSHIHTEKVRKACGGNLKEMWDAYGIIGDVIPFTTYFPRANIHELMSPDILHQLVKGTFKDHLVTWVVEYLEGQENGKALVAEMDWRIAAAPHFPRLRRFNEGRGFKQWTGNDSKALMNVFLPAITGLVPPSMVRAVAAFLDFCYLVRRSQIDEDVLTKLDSAVERYHAEREIFIEEGIRDNFNLPRQHSLVHYRPLIQMFGAPNGLCSSITESKHIAAVKDVS</sequence>
<name>A0A4Y7SW34_COPMI</name>
<gene>
    <name evidence="2" type="ORF">FA13DRAFT_1636945</name>
</gene>
<dbReference type="STRING" id="71717.A0A4Y7SW34"/>
<dbReference type="EMBL" id="QPFP01000053">
    <property type="protein sequence ID" value="TEB25834.1"/>
    <property type="molecule type" value="Genomic_DNA"/>
</dbReference>
<dbReference type="Proteomes" id="UP000298030">
    <property type="component" value="Unassembled WGS sequence"/>
</dbReference>
<proteinExistence type="predicted"/>
<evidence type="ECO:0000313" key="2">
    <source>
        <dbReference type="EMBL" id="TEB25834.1"/>
    </source>
</evidence>
<dbReference type="OrthoDB" id="3199698at2759"/>
<evidence type="ECO:0000313" key="3">
    <source>
        <dbReference type="Proteomes" id="UP000298030"/>
    </source>
</evidence>
<evidence type="ECO:0000256" key="1">
    <source>
        <dbReference type="SAM" id="MobiDB-lite"/>
    </source>
</evidence>
<feature type="compositionally biased region" description="Polar residues" evidence="1">
    <location>
        <begin position="63"/>
        <end position="73"/>
    </location>
</feature>
<keyword evidence="3" id="KW-1185">Reference proteome</keyword>
<dbReference type="AlphaFoldDB" id="A0A4Y7SW34"/>
<feature type="compositionally biased region" description="Pro residues" evidence="1">
    <location>
        <begin position="26"/>
        <end position="48"/>
    </location>
</feature>
<protein>
    <submittedName>
        <fullName evidence="2">Uncharacterized protein</fullName>
    </submittedName>
</protein>
<feature type="region of interest" description="Disordered" evidence="1">
    <location>
        <begin position="1"/>
        <end position="73"/>
    </location>
</feature>
<reference evidence="2 3" key="1">
    <citation type="journal article" date="2019" name="Nat. Ecol. Evol.">
        <title>Megaphylogeny resolves global patterns of mushroom evolution.</title>
        <authorList>
            <person name="Varga T."/>
            <person name="Krizsan K."/>
            <person name="Foldi C."/>
            <person name="Dima B."/>
            <person name="Sanchez-Garcia M."/>
            <person name="Sanchez-Ramirez S."/>
            <person name="Szollosi G.J."/>
            <person name="Szarkandi J.G."/>
            <person name="Papp V."/>
            <person name="Albert L."/>
            <person name="Andreopoulos W."/>
            <person name="Angelini C."/>
            <person name="Antonin V."/>
            <person name="Barry K.W."/>
            <person name="Bougher N.L."/>
            <person name="Buchanan P."/>
            <person name="Buyck B."/>
            <person name="Bense V."/>
            <person name="Catcheside P."/>
            <person name="Chovatia M."/>
            <person name="Cooper J."/>
            <person name="Damon W."/>
            <person name="Desjardin D."/>
            <person name="Finy P."/>
            <person name="Geml J."/>
            <person name="Haridas S."/>
            <person name="Hughes K."/>
            <person name="Justo A."/>
            <person name="Karasinski D."/>
            <person name="Kautmanova I."/>
            <person name="Kiss B."/>
            <person name="Kocsube S."/>
            <person name="Kotiranta H."/>
            <person name="LaButti K.M."/>
            <person name="Lechner B.E."/>
            <person name="Liimatainen K."/>
            <person name="Lipzen A."/>
            <person name="Lukacs Z."/>
            <person name="Mihaltcheva S."/>
            <person name="Morgado L.N."/>
            <person name="Niskanen T."/>
            <person name="Noordeloos M.E."/>
            <person name="Ohm R.A."/>
            <person name="Ortiz-Santana B."/>
            <person name="Ovrebo C."/>
            <person name="Racz N."/>
            <person name="Riley R."/>
            <person name="Savchenko A."/>
            <person name="Shiryaev A."/>
            <person name="Soop K."/>
            <person name="Spirin V."/>
            <person name="Szebenyi C."/>
            <person name="Tomsovsky M."/>
            <person name="Tulloss R.E."/>
            <person name="Uehling J."/>
            <person name="Grigoriev I.V."/>
            <person name="Vagvolgyi C."/>
            <person name="Papp T."/>
            <person name="Martin F.M."/>
            <person name="Miettinen O."/>
            <person name="Hibbett D.S."/>
            <person name="Nagy L.G."/>
        </authorList>
    </citation>
    <scope>NUCLEOTIDE SEQUENCE [LARGE SCALE GENOMIC DNA]</scope>
    <source>
        <strain evidence="2 3">FP101781</strain>
    </source>
</reference>
<dbReference type="Pfam" id="PF18759">
    <property type="entry name" value="Plavaka"/>
    <property type="match status" value="1"/>
</dbReference>
<organism evidence="2 3">
    <name type="scientific">Coprinellus micaceus</name>
    <name type="common">Glistening ink-cap mushroom</name>
    <name type="synonym">Coprinus micaceus</name>
    <dbReference type="NCBI Taxonomy" id="71717"/>
    <lineage>
        <taxon>Eukaryota</taxon>
        <taxon>Fungi</taxon>
        <taxon>Dikarya</taxon>
        <taxon>Basidiomycota</taxon>
        <taxon>Agaricomycotina</taxon>
        <taxon>Agaricomycetes</taxon>
        <taxon>Agaricomycetidae</taxon>
        <taxon>Agaricales</taxon>
        <taxon>Agaricineae</taxon>
        <taxon>Psathyrellaceae</taxon>
        <taxon>Coprinellus</taxon>
    </lineage>
</organism>